<keyword evidence="4" id="KW-1185">Reference proteome</keyword>
<feature type="transmembrane region" description="Helical" evidence="1">
    <location>
        <begin position="71"/>
        <end position="91"/>
    </location>
</feature>
<dbReference type="Gene3D" id="2.60.120.650">
    <property type="entry name" value="Cupin"/>
    <property type="match status" value="1"/>
</dbReference>
<evidence type="ECO:0000313" key="4">
    <source>
        <dbReference type="Proteomes" id="UP001497497"/>
    </source>
</evidence>
<name>A0AAV2HEQ1_LYMST</name>
<keyword evidence="1" id="KW-0472">Membrane</keyword>
<dbReference type="GO" id="GO:0016706">
    <property type="term" value="F:2-oxoglutarate-dependent dioxygenase activity"/>
    <property type="evidence" value="ECO:0007669"/>
    <property type="project" value="TreeGrafter"/>
</dbReference>
<dbReference type="EMBL" id="CAXITT010000113">
    <property type="protein sequence ID" value="CAL1532291.1"/>
    <property type="molecule type" value="Genomic_DNA"/>
</dbReference>
<dbReference type="PANTHER" id="PTHR12480">
    <property type="entry name" value="ARGININE DEMETHYLASE AND LYSYL-HYDROXYLASE JMJD"/>
    <property type="match status" value="1"/>
</dbReference>
<dbReference type="Proteomes" id="UP001497497">
    <property type="component" value="Unassembled WGS sequence"/>
</dbReference>
<evidence type="ECO:0000256" key="1">
    <source>
        <dbReference type="SAM" id="Phobius"/>
    </source>
</evidence>
<accession>A0AAV2HEQ1</accession>
<feature type="domain" description="JmjC" evidence="2">
    <location>
        <begin position="246"/>
        <end position="357"/>
    </location>
</feature>
<proteinExistence type="predicted"/>
<dbReference type="InterPro" id="IPR003347">
    <property type="entry name" value="JmjC_dom"/>
</dbReference>
<sequence>MGAVHKSTQYCPHTTNENDECGNVSILDIRIMFEDLHKKAISMGIQQNHFCRLQFVIEAKRDYWKLRLLRLLKAIACLTSVLAACVVLWLADWPIARSSLAVAILGFRGKSGASAESEGCLVHVPHSVQDLATPPIGCEFCQGVQRVARESRLSSADFTERYAYSGRPAVITDGAANWSALAVFNFEFFKGIYGPYSPVLKDSCQFFPYRTEFENLSHVFQMDDDRIHQKDGSAPWYIGWSNCDIDATNILRQHYSRPYFLPEDSESSKTDWLFMGSPGYGAHMHVDNVEFPSWQAQITGHKLWTLEPPAECYFVCEPKLEVTVHPGEIIVLDTNKWYHSTLVVGDDISITIGSEYD</sequence>
<dbReference type="SUPFAM" id="SSF51197">
    <property type="entry name" value="Clavaminate synthase-like"/>
    <property type="match status" value="1"/>
</dbReference>
<organism evidence="3 4">
    <name type="scientific">Lymnaea stagnalis</name>
    <name type="common">Great pond snail</name>
    <name type="synonym">Helix stagnalis</name>
    <dbReference type="NCBI Taxonomy" id="6523"/>
    <lineage>
        <taxon>Eukaryota</taxon>
        <taxon>Metazoa</taxon>
        <taxon>Spiralia</taxon>
        <taxon>Lophotrochozoa</taxon>
        <taxon>Mollusca</taxon>
        <taxon>Gastropoda</taxon>
        <taxon>Heterobranchia</taxon>
        <taxon>Euthyneura</taxon>
        <taxon>Panpulmonata</taxon>
        <taxon>Hygrophila</taxon>
        <taxon>Lymnaeoidea</taxon>
        <taxon>Lymnaeidae</taxon>
        <taxon>Lymnaea</taxon>
    </lineage>
</organism>
<dbReference type="PROSITE" id="PS51184">
    <property type="entry name" value="JMJC"/>
    <property type="match status" value="1"/>
</dbReference>
<evidence type="ECO:0000313" key="3">
    <source>
        <dbReference type="EMBL" id="CAL1532291.1"/>
    </source>
</evidence>
<comment type="caution">
    <text evidence="3">The sequence shown here is derived from an EMBL/GenBank/DDBJ whole genome shotgun (WGS) entry which is preliminary data.</text>
</comment>
<dbReference type="PANTHER" id="PTHR12480:SF19">
    <property type="entry name" value="CUPIN-LIKE DOMAIN-CONTAINING PROTEIN"/>
    <property type="match status" value="1"/>
</dbReference>
<dbReference type="AlphaFoldDB" id="A0AAV2HEQ1"/>
<dbReference type="InterPro" id="IPR050910">
    <property type="entry name" value="JMJD6_ArgDemeth/LysHydrox"/>
</dbReference>
<reference evidence="3 4" key="1">
    <citation type="submission" date="2024-04" db="EMBL/GenBank/DDBJ databases">
        <authorList>
            <consortium name="Genoscope - CEA"/>
            <person name="William W."/>
        </authorList>
    </citation>
    <scope>NUCLEOTIDE SEQUENCE [LARGE SCALE GENOMIC DNA]</scope>
</reference>
<gene>
    <name evidence="3" type="ORF">GSLYS_00006370001</name>
</gene>
<keyword evidence="1" id="KW-1133">Transmembrane helix</keyword>
<keyword evidence="1" id="KW-0812">Transmembrane</keyword>
<evidence type="ECO:0000259" key="2">
    <source>
        <dbReference type="PROSITE" id="PS51184"/>
    </source>
</evidence>
<protein>
    <recommendedName>
        <fullName evidence="2">JmjC domain-containing protein</fullName>
    </recommendedName>
</protein>